<organism evidence="2 3">
    <name type="scientific">Extremus antarcticus</name>
    <dbReference type="NCBI Taxonomy" id="702011"/>
    <lineage>
        <taxon>Eukaryota</taxon>
        <taxon>Fungi</taxon>
        <taxon>Dikarya</taxon>
        <taxon>Ascomycota</taxon>
        <taxon>Pezizomycotina</taxon>
        <taxon>Dothideomycetes</taxon>
        <taxon>Dothideomycetidae</taxon>
        <taxon>Mycosphaerellales</taxon>
        <taxon>Extremaceae</taxon>
        <taxon>Extremus</taxon>
    </lineage>
</organism>
<sequence>MSDSDSSSPPAKRRKFQEKLTLYDAVAGRAGTAGFLSEPMESKTRDTITTSAGTAVPPEDVLFRQNGAPVRYEEDDVYFADRHLKPDQKLPDSDLLKALHRYAADFYGSVESGGGQRSFQSMDETALLALGILIEEAAREALGETGDLALLEPAEKDGG</sequence>
<evidence type="ECO:0000256" key="1">
    <source>
        <dbReference type="SAM" id="MobiDB-lite"/>
    </source>
</evidence>
<comment type="caution">
    <text evidence="2">The sequence shown here is derived from an EMBL/GenBank/DDBJ whole genome shotgun (WGS) entry which is preliminary data.</text>
</comment>
<accession>A0AAJ0D7M1</accession>
<dbReference type="Proteomes" id="UP001271007">
    <property type="component" value="Unassembled WGS sequence"/>
</dbReference>
<dbReference type="Pfam" id="PF05234">
    <property type="entry name" value="UAF_Rrn10"/>
    <property type="match status" value="1"/>
</dbReference>
<dbReference type="GO" id="GO:0006360">
    <property type="term" value="P:transcription by RNA polymerase I"/>
    <property type="evidence" value="ECO:0007669"/>
    <property type="project" value="InterPro"/>
</dbReference>
<evidence type="ECO:0000313" key="3">
    <source>
        <dbReference type="Proteomes" id="UP001271007"/>
    </source>
</evidence>
<dbReference type="EMBL" id="JAWDJX010000052">
    <property type="protein sequence ID" value="KAK3048149.1"/>
    <property type="molecule type" value="Genomic_DNA"/>
</dbReference>
<protein>
    <submittedName>
        <fullName evidence="2">Uncharacterized protein</fullName>
    </submittedName>
</protein>
<name>A0AAJ0D7M1_9PEZI</name>
<dbReference type="InterPro" id="IPR022793">
    <property type="entry name" value="Rrn10"/>
</dbReference>
<gene>
    <name evidence="2" type="ORF">LTR09_010488</name>
</gene>
<dbReference type="PANTHER" id="PTHR28054:SF1">
    <property type="entry name" value="RNA POLYMERASE I-SPECIFIC TRANSCRIPTION INITIATION FACTOR RRN10"/>
    <property type="match status" value="1"/>
</dbReference>
<dbReference type="AlphaFoldDB" id="A0AAJ0D7M1"/>
<evidence type="ECO:0000313" key="2">
    <source>
        <dbReference type="EMBL" id="KAK3048149.1"/>
    </source>
</evidence>
<reference evidence="2" key="1">
    <citation type="submission" date="2023-04" db="EMBL/GenBank/DDBJ databases">
        <title>Black Yeasts Isolated from many extreme environments.</title>
        <authorList>
            <person name="Coleine C."/>
            <person name="Stajich J.E."/>
            <person name="Selbmann L."/>
        </authorList>
    </citation>
    <scope>NUCLEOTIDE SEQUENCE</scope>
    <source>
        <strain evidence="2">CCFEE 5312</strain>
    </source>
</reference>
<feature type="region of interest" description="Disordered" evidence="1">
    <location>
        <begin position="34"/>
        <end position="57"/>
    </location>
</feature>
<proteinExistence type="predicted"/>
<dbReference type="PANTHER" id="PTHR28054">
    <property type="entry name" value="RNA POLYMERASE I-SPECIFIC TRANSCRIPTION INITIATION FACTOR RRN10"/>
    <property type="match status" value="1"/>
</dbReference>
<keyword evidence="3" id="KW-1185">Reference proteome</keyword>